<sequence length="485" mass="55225">MGDLTSSKNPSEDCPVQRSEVSKRIQKAPNADDVISTIIEDSFISFRKKFHFPNDLVMKVPARSDRACFPPPGYVTVYEFSLRAGLRFPPASELIDILTICGVCLSQFSYRVMSIVMGLIVLFRDRGVVLSSECLSRMGRLFSNAQGRISFRSKWLDIQKWEKLKELPVPLHIGAEDLLRILKFPDLDALHYEVRYLSRYIDEEYLFKVGLSTQAGRSHTQMLKKSVRVPEVVSQKSYSKRPRSEEGLQTPRKKKVDEILVVVSKGPRVSPSKSYIPEDILNHQCIGRRRAEELGEYKKKYDSKVKEMKVVEDQLAGCRAELANRITSASSQSEQMDRLHIELVETHATIKQQEKNQQILEAENKRLQSVLSEKEAQQLPSTVIEEFKKFYAFKIIIEDHIQEARNHIYDVGLKALEAKCIEDGFIRDFMKGVHAVHRKTGAEIKGLTPSQASGDASSDSGGEELERELQQAFALEEDEDDNEIL</sequence>
<protein>
    <submittedName>
        <fullName evidence="3">Uncharacterized protein</fullName>
    </submittedName>
</protein>
<evidence type="ECO:0000256" key="2">
    <source>
        <dbReference type="SAM" id="MobiDB-lite"/>
    </source>
</evidence>
<dbReference type="Proteomes" id="UP000775213">
    <property type="component" value="Unassembled WGS sequence"/>
</dbReference>
<dbReference type="AlphaFoldDB" id="A0AAV7G3Z9"/>
<name>A0AAV7G3Z9_DENCH</name>
<organism evidence="3 4">
    <name type="scientific">Dendrobium chrysotoxum</name>
    <name type="common">Orchid</name>
    <dbReference type="NCBI Taxonomy" id="161865"/>
    <lineage>
        <taxon>Eukaryota</taxon>
        <taxon>Viridiplantae</taxon>
        <taxon>Streptophyta</taxon>
        <taxon>Embryophyta</taxon>
        <taxon>Tracheophyta</taxon>
        <taxon>Spermatophyta</taxon>
        <taxon>Magnoliopsida</taxon>
        <taxon>Liliopsida</taxon>
        <taxon>Asparagales</taxon>
        <taxon>Orchidaceae</taxon>
        <taxon>Epidendroideae</taxon>
        <taxon>Malaxideae</taxon>
        <taxon>Dendrobiinae</taxon>
        <taxon>Dendrobium</taxon>
    </lineage>
</organism>
<gene>
    <name evidence="3" type="ORF">IEQ34_020889</name>
</gene>
<proteinExistence type="predicted"/>
<comment type="caution">
    <text evidence="3">The sequence shown here is derived from an EMBL/GenBank/DDBJ whole genome shotgun (WGS) entry which is preliminary data.</text>
</comment>
<dbReference type="EMBL" id="JAGFBR010000018">
    <property type="protein sequence ID" value="KAH0450197.1"/>
    <property type="molecule type" value="Genomic_DNA"/>
</dbReference>
<evidence type="ECO:0000313" key="3">
    <source>
        <dbReference type="EMBL" id="KAH0450197.1"/>
    </source>
</evidence>
<evidence type="ECO:0000313" key="4">
    <source>
        <dbReference type="Proteomes" id="UP000775213"/>
    </source>
</evidence>
<feature type="compositionally biased region" description="Acidic residues" evidence="2">
    <location>
        <begin position="475"/>
        <end position="485"/>
    </location>
</feature>
<feature type="region of interest" description="Disordered" evidence="2">
    <location>
        <begin position="445"/>
        <end position="485"/>
    </location>
</feature>
<keyword evidence="4" id="KW-1185">Reference proteome</keyword>
<keyword evidence="1" id="KW-0175">Coiled coil</keyword>
<reference evidence="3 4" key="1">
    <citation type="journal article" date="2021" name="Hortic Res">
        <title>Chromosome-scale assembly of the Dendrobium chrysotoxum genome enhances the understanding of orchid evolution.</title>
        <authorList>
            <person name="Zhang Y."/>
            <person name="Zhang G.Q."/>
            <person name="Zhang D."/>
            <person name="Liu X.D."/>
            <person name="Xu X.Y."/>
            <person name="Sun W.H."/>
            <person name="Yu X."/>
            <person name="Zhu X."/>
            <person name="Wang Z.W."/>
            <person name="Zhao X."/>
            <person name="Zhong W.Y."/>
            <person name="Chen H."/>
            <person name="Yin W.L."/>
            <person name="Huang T."/>
            <person name="Niu S.C."/>
            <person name="Liu Z.J."/>
        </authorList>
    </citation>
    <scope>NUCLEOTIDE SEQUENCE [LARGE SCALE GENOMIC DNA]</scope>
    <source>
        <strain evidence="3">Lindl</strain>
    </source>
</reference>
<feature type="region of interest" description="Disordered" evidence="2">
    <location>
        <begin position="1"/>
        <end position="22"/>
    </location>
</feature>
<accession>A0AAV7G3Z9</accession>
<evidence type="ECO:0000256" key="1">
    <source>
        <dbReference type="SAM" id="Coils"/>
    </source>
</evidence>
<feature type="coiled-coil region" evidence="1">
    <location>
        <begin position="343"/>
        <end position="377"/>
    </location>
</feature>